<dbReference type="Gene3D" id="2.30.40.10">
    <property type="entry name" value="Urease, subunit C, domain 1"/>
    <property type="match status" value="1"/>
</dbReference>
<keyword evidence="4" id="KW-1185">Reference proteome</keyword>
<dbReference type="Pfam" id="PF01979">
    <property type="entry name" value="Amidohydro_1"/>
    <property type="match status" value="1"/>
</dbReference>
<dbReference type="Gene3D" id="3.20.20.140">
    <property type="entry name" value="Metal-dependent hydrolases"/>
    <property type="match status" value="1"/>
</dbReference>
<dbReference type="InterPro" id="IPR006680">
    <property type="entry name" value="Amidohydro-rel"/>
</dbReference>
<evidence type="ECO:0000259" key="2">
    <source>
        <dbReference type="Pfam" id="PF01979"/>
    </source>
</evidence>
<evidence type="ECO:0000256" key="1">
    <source>
        <dbReference type="SAM" id="SignalP"/>
    </source>
</evidence>
<keyword evidence="1" id="KW-0732">Signal</keyword>
<gene>
    <name evidence="3" type="ORF">MPDQ_007058</name>
</gene>
<dbReference type="PANTHER" id="PTHR43794">
    <property type="entry name" value="AMINOHYDROLASE SSNA-RELATED"/>
    <property type="match status" value="1"/>
</dbReference>
<dbReference type="InterPro" id="IPR011059">
    <property type="entry name" value="Metal-dep_hydrolase_composite"/>
</dbReference>
<feature type="domain" description="Amidohydrolase-related" evidence="2">
    <location>
        <begin position="171"/>
        <end position="535"/>
    </location>
</feature>
<dbReference type="SUPFAM" id="SSF51338">
    <property type="entry name" value="Composite domain of metallo-dependent hydrolases"/>
    <property type="match status" value="1"/>
</dbReference>
<dbReference type="InterPro" id="IPR032466">
    <property type="entry name" value="Metal_Hydrolase"/>
</dbReference>
<sequence>MIFPVFTAAVWITTVDQATLGVKGSRVVQSGIKDKDPSNADGTGFRELSSPSHVTQVMNHFSNVPSVPDTRFQSISKTSLTVYTMDSNYSTSTYDASSVLCLLLVVFRYGSIPASILLKNGTILITSDEDQFIPLRGHSLLIEGKKIVQIGQNIDAPSPSTEIIDCTGKLISPGFIDTHHHLWQTQTKGKHADETLMQYMISGNWQCYNYTPEDVFWGQLGGCLEALDAGTTAIVDHSHMNKTPNSSPSAIAATVASGIRSVFAYSPTLRIATWKPSLTLDDSVLPEWVLNQVQELATLAPFGDGRVQFGLGFDGYFLPKEDVVNLFNRCRQAGTKLITSHYTRNIILGTDSIIELLDSYGLLGPDVIISHSTNLTAADVAKLNKTGASIACAPEVEIQMAFGNPVCFQKEIKHLCSLGIDSHSINSASLISQMRICLQAERGRRNTLLSNRNKVMKTLNTSVHDVFRLGTIQGARAMNMQDEIGSLADGKLADIVIFDAHSPAMICAVEEDPVAAIVLHSSVRDIDTVIIDGVIRKRAGRLLPVTVVGEFMDLSLDLGGTPRHMEWSEIAAELLKSKERINERAVQNGAVDSPQLLEETIDIFQVPRELII</sequence>
<organism evidence="3 4">
    <name type="scientific">Monascus purpureus</name>
    <name type="common">Red mold</name>
    <name type="synonym">Monascus anka</name>
    <dbReference type="NCBI Taxonomy" id="5098"/>
    <lineage>
        <taxon>Eukaryota</taxon>
        <taxon>Fungi</taxon>
        <taxon>Dikarya</taxon>
        <taxon>Ascomycota</taxon>
        <taxon>Pezizomycotina</taxon>
        <taxon>Eurotiomycetes</taxon>
        <taxon>Eurotiomycetidae</taxon>
        <taxon>Eurotiales</taxon>
        <taxon>Aspergillaceae</taxon>
        <taxon>Monascus</taxon>
    </lineage>
</organism>
<accession>A0A507R4U6</accession>
<evidence type="ECO:0000313" key="4">
    <source>
        <dbReference type="Proteomes" id="UP000319663"/>
    </source>
</evidence>
<dbReference type="SUPFAM" id="SSF51556">
    <property type="entry name" value="Metallo-dependent hydrolases"/>
    <property type="match status" value="1"/>
</dbReference>
<name>A0A507R4U6_MONPU</name>
<proteinExistence type="predicted"/>
<dbReference type="GO" id="GO:0016810">
    <property type="term" value="F:hydrolase activity, acting on carbon-nitrogen (but not peptide) bonds"/>
    <property type="evidence" value="ECO:0007669"/>
    <property type="project" value="InterPro"/>
</dbReference>
<dbReference type="EMBL" id="VIFY01000007">
    <property type="protein sequence ID" value="TQB76663.1"/>
    <property type="molecule type" value="Genomic_DNA"/>
</dbReference>
<dbReference type="PANTHER" id="PTHR43794:SF5">
    <property type="entry name" value="CHLOROHYDROLASE FAMILY PROTEIN"/>
    <property type="match status" value="1"/>
</dbReference>
<dbReference type="AlphaFoldDB" id="A0A507R4U6"/>
<reference evidence="3 4" key="1">
    <citation type="submission" date="2019-06" db="EMBL/GenBank/DDBJ databases">
        <title>Wine fermentation using esterase from Monascus purpureus.</title>
        <authorList>
            <person name="Geng C."/>
            <person name="Zhang Y."/>
        </authorList>
    </citation>
    <scope>NUCLEOTIDE SEQUENCE [LARGE SCALE GENOMIC DNA]</scope>
    <source>
        <strain evidence="3">HQ1</strain>
    </source>
</reference>
<evidence type="ECO:0000313" key="3">
    <source>
        <dbReference type="EMBL" id="TQB76663.1"/>
    </source>
</evidence>
<feature type="chain" id="PRO_5021449111" description="Amidohydrolase-related domain-containing protein" evidence="1">
    <location>
        <begin position="18"/>
        <end position="612"/>
    </location>
</feature>
<dbReference type="STRING" id="5098.A0A507R4U6"/>
<protein>
    <recommendedName>
        <fullName evidence="2">Amidohydrolase-related domain-containing protein</fullName>
    </recommendedName>
</protein>
<dbReference type="InterPro" id="IPR050287">
    <property type="entry name" value="MTA/SAH_deaminase"/>
</dbReference>
<dbReference type="Proteomes" id="UP000319663">
    <property type="component" value="Unassembled WGS sequence"/>
</dbReference>
<comment type="caution">
    <text evidence="3">The sequence shown here is derived from an EMBL/GenBank/DDBJ whole genome shotgun (WGS) entry which is preliminary data.</text>
</comment>
<feature type="signal peptide" evidence="1">
    <location>
        <begin position="1"/>
        <end position="17"/>
    </location>
</feature>